<dbReference type="Proteomes" id="UP000593567">
    <property type="component" value="Unassembled WGS sequence"/>
</dbReference>
<proteinExistence type="predicted"/>
<dbReference type="AlphaFoldDB" id="A0A7J7IYU8"/>
<accession>A0A7J7IYU8</accession>
<evidence type="ECO:0000313" key="1">
    <source>
        <dbReference type="EMBL" id="KAF6019083.1"/>
    </source>
</evidence>
<comment type="caution">
    <text evidence="1">The sequence shown here is derived from an EMBL/GenBank/DDBJ whole genome shotgun (WGS) entry which is preliminary data.</text>
</comment>
<protein>
    <submittedName>
        <fullName evidence="1">Uncharacterized protein</fullName>
    </submittedName>
</protein>
<gene>
    <name evidence="1" type="ORF">EB796_022580</name>
</gene>
<evidence type="ECO:0000313" key="2">
    <source>
        <dbReference type="Proteomes" id="UP000593567"/>
    </source>
</evidence>
<sequence length="109" mass="12116">MRIKVQYLLMYSFDTLGGYHLNINTPEAGVCGDCNFAIGDEVWLKPPTPSCTKQWHSHIPYAGLPGDLPLVPSEEHGEEANAGRYAIQEDPVQPMPMQWLCRCVSGVAR</sequence>
<reference evidence="1" key="1">
    <citation type="submission" date="2020-06" db="EMBL/GenBank/DDBJ databases">
        <title>Draft genome of Bugula neritina, a colonial animal packing powerful symbionts and potential medicines.</title>
        <authorList>
            <person name="Rayko M."/>
        </authorList>
    </citation>
    <scope>NUCLEOTIDE SEQUENCE [LARGE SCALE GENOMIC DNA]</scope>
    <source>
        <strain evidence="1">Kwan_BN1</strain>
    </source>
</reference>
<keyword evidence="2" id="KW-1185">Reference proteome</keyword>
<organism evidence="1 2">
    <name type="scientific">Bugula neritina</name>
    <name type="common">Brown bryozoan</name>
    <name type="synonym">Sertularia neritina</name>
    <dbReference type="NCBI Taxonomy" id="10212"/>
    <lineage>
        <taxon>Eukaryota</taxon>
        <taxon>Metazoa</taxon>
        <taxon>Spiralia</taxon>
        <taxon>Lophotrochozoa</taxon>
        <taxon>Bryozoa</taxon>
        <taxon>Gymnolaemata</taxon>
        <taxon>Cheilostomatida</taxon>
        <taxon>Flustrina</taxon>
        <taxon>Buguloidea</taxon>
        <taxon>Bugulidae</taxon>
        <taxon>Bugula</taxon>
    </lineage>
</organism>
<name>A0A7J7IYU8_BUGNE</name>
<dbReference type="EMBL" id="VXIV02003254">
    <property type="protein sequence ID" value="KAF6019083.1"/>
    <property type="molecule type" value="Genomic_DNA"/>
</dbReference>